<evidence type="ECO:0000256" key="5">
    <source>
        <dbReference type="ARBA" id="ARBA00023004"/>
    </source>
</evidence>
<dbReference type="Proteomes" id="UP000232875">
    <property type="component" value="Unassembled WGS sequence"/>
</dbReference>
<keyword evidence="2" id="KW-0349">Heme</keyword>
<dbReference type="PANTHER" id="PTHR10281:SF72">
    <property type="entry name" value="NEUDESIN"/>
    <property type="match status" value="1"/>
</dbReference>
<keyword evidence="3" id="KW-0479">Metal-binding</keyword>
<gene>
    <name evidence="8" type="ORF">MVES_001957</name>
</gene>
<evidence type="ECO:0000313" key="8">
    <source>
        <dbReference type="EMBL" id="PKI84197.1"/>
    </source>
</evidence>
<dbReference type="GO" id="GO:0016020">
    <property type="term" value="C:membrane"/>
    <property type="evidence" value="ECO:0007669"/>
    <property type="project" value="TreeGrafter"/>
</dbReference>
<dbReference type="PANTHER" id="PTHR10281">
    <property type="entry name" value="MEMBRANE-ASSOCIATED PROGESTERONE RECEPTOR COMPONENT-RELATED"/>
    <property type="match status" value="1"/>
</dbReference>
<comment type="subcellular location">
    <subcellularLocation>
        <location evidence="1">Endoplasmic reticulum</location>
    </subcellularLocation>
</comment>
<dbReference type="FunFam" id="3.10.120.10:FF:000003">
    <property type="entry name" value="membrane-associated progesterone receptor component 1"/>
    <property type="match status" value="1"/>
</dbReference>
<name>A0A2N1JCD2_9BASI</name>
<evidence type="ECO:0000256" key="6">
    <source>
        <dbReference type="ARBA" id="ARBA00038357"/>
    </source>
</evidence>
<dbReference type="InterPro" id="IPR050577">
    <property type="entry name" value="MAPR/NEUFC/NENF-like"/>
</dbReference>
<evidence type="ECO:0000313" key="9">
    <source>
        <dbReference type="Proteomes" id="UP000232875"/>
    </source>
</evidence>
<organism evidence="8 9">
    <name type="scientific">Malassezia vespertilionis</name>
    <dbReference type="NCBI Taxonomy" id="2020962"/>
    <lineage>
        <taxon>Eukaryota</taxon>
        <taxon>Fungi</taxon>
        <taxon>Dikarya</taxon>
        <taxon>Basidiomycota</taxon>
        <taxon>Ustilaginomycotina</taxon>
        <taxon>Malasseziomycetes</taxon>
        <taxon>Malasseziales</taxon>
        <taxon>Malasseziaceae</taxon>
        <taxon>Malassezia</taxon>
    </lineage>
</organism>
<dbReference type="Pfam" id="PF00173">
    <property type="entry name" value="Cyt-b5"/>
    <property type="match status" value="1"/>
</dbReference>
<dbReference type="InterPro" id="IPR036400">
    <property type="entry name" value="Cyt_B5-like_heme/steroid_sf"/>
</dbReference>
<dbReference type="EMBL" id="KZ454990">
    <property type="protein sequence ID" value="PKI84197.1"/>
    <property type="molecule type" value="Genomic_DNA"/>
</dbReference>
<dbReference type="STRING" id="2020962.A0A2N1JCD2"/>
<keyword evidence="5" id="KW-0408">Iron</keyword>
<dbReference type="Gene3D" id="3.10.120.10">
    <property type="entry name" value="Cytochrome b5-like heme/steroid binding domain"/>
    <property type="match status" value="1"/>
</dbReference>
<evidence type="ECO:0000259" key="7">
    <source>
        <dbReference type="SMART" id="SM01117"/>
    </source>
</evidence>
<keyword evidence="9" id="KW-1185">Reference proteome</keyword>
<dbReference type="InterPro" id="IPR001199">
    <property type="entry name" value="Cyt_B5-like_heme/steroid-bd"/>
</dbReference>
<evidence type="ECO:0000256" key="3">
    <source>
        <dbReference type="ARBA" id="ARBA00022723"/>
    </source>
</evidence>
<proteinExistence type="inferred from homology"/>
<feature type="domain" description="Cytochrome b5 heme-binding" evidence="7">
    <location>
        <begin position="38"/>
        <end position="145"/>
    </location>
</feature>
<protein>
    <recommendedName>
        <fullName evidence="7">Cytochrome b5 heme-binding domain-containing protein</fullName>
    </recommendedName>
</protein>
<keyword evidence="4" id="KW-0256">Endoplasmic reticulum</keyword>
<dbReference type="AlphaFoldDB" id="A0A2N1JCD2"/>
<dbReference type="OrthoDB" id="547796at2759"/>
<comment type="similarity">
    <text evidence="6">Belongs to the cytochrome b5 family. MAPR subfamily.</text>
</comment>
<dbReference type="GO" id="GO:0046872">
    <property type="term" value="F:metal ion binding"/>
    <property type="evidence" value="ECO:0007669"/>
    <property type="project" value="UniProtKB-KW"/>
</dbReference>
<evidence type="ECO:0000256" key="1">
    <source>
        <dbReference type="ARBA" id="ARBA00004240"/>
    </source>
</evidence>
<evidence type="ECO:0000256" key="4">
    <source>
        <dbReference type="ARBA" id="ARBA00022824"/>
    </source>
</evidence>
<dbReference type="GO" id="GO:0020037">
    <property type="term" value="F:heme binding"/>
    <property type="evidence" value="ECO:0007669"/>
    <property type="project" value="UniProtKB-ARBA"/>
</dbReference>
<accession>A0A2N1JCD2</accession>
<reference evidence="8 9" key="1">
    <citation type="submission" date="2017-10" db="EMBL/GenBank/DDBJ databases">
        <title>A novel species of cold-tolerant Malassezia isolated from bats.</title>
        <authorList>
            <person name="Lorch J.M."/>
            <person name="Palmer J.M."/>
            <person name="Vanderwolf K.J."/>
            <person name="Schmidt K.Z."/>
            <person name="Verant M.L."/>
            <person name="Weller T.J."/>
            <person name="Blehert D.S."/>
        </authorList>
    </citation>
    <scope>NUCLEOTIDE SEQUENCE [LARGE SCALE GENOMIC DNA]</scope>
    <source>
        <strain evidence="8 9">NWHC:44797-103</strain>
    </source>
</reference>
<dbReference type="SMART" id="SM01117">
    <property type="entry name" value="Cyt-b5"/>
    <property type="match status" value="1"/>
</dbReference>
<sequence>MLPPTTPYAQDAKQTVDTWSNYSTIPQEHPKSVEFVKYTPKTLALFDGTAHDDGNDGRRILLAIKGNVFDVSPGRNFYGPGGPYGNFAGRDASRGMAKQSFDPEMLTPLDQPIDTLEDLTASERKNMDEWEAHFEGKYGIVGELVNEADVGL</sequence>
<dbReference type="SUPFAM" id="SSF55856">
    <property type="entry name" value="Cytochrome b5-like heme/steroid binding domain"/>
    <property type="match status" value="1"/>
</dbReference>
<evidence type="ECO:0000256" key="2">
    <source>
        <dbReference type="ARBA" id="ARBA00022617"/>
    </source>
</evidence>
<dbReference type="GO" id="GO:0005783">
    <property type="term" value="C:endoplasmic reticulum"/>
    <property type="evidence" value="ECO:0007669"/>
    <property type="project" value="UniProtKB-SubCell"/>
</dbReference>